<feature type="compositionally biased region" description="Low complexity" evidence="1">
    <location>
        <begin position="23"/>
        <end position="49"/>
    </location>
</feature>
<keyword evidence="2" id="KW-1133">Transmembrane helix</keyword>
<keyword evidence="2" id="KW-0812">Transmembrane</keyword>
<dbReference type="RefSeq" id="WP_126382528.1">
    <property type="nucleotide sequence ID" value="NZ_LR134350.1"/>
</dbReference>
<evidence type="ECO:0000256" key="2">
    <source>
        <dbReference type="SAM" id="Phobius"/>
    </source>
</evidence>
<feature type="transmembrane region" description="Helical" evidence="2">
    <location>
        <begin position="184"/>
        <end position="205"/>
    </location>
</feature>
<name>A0A448HHD7_9ACTO</name>
<reference evidence="3 4" key="1">
    <citation type="submission" date="2018-12" db="EMBL/GenBank/DDBJ databases">
        <authorList>
            <consortium name="Pathogen Informatics"/>
        </authorList>
    </citation>
    <scope>NUCLEOTIDE SEQUENCE [LARGE SCALE GENOMIC DNA]</scope>
    <source>
        <strain evidence="3 4">NCTC11636</strain>
    </source>
</reference>
<dbReference type="AlphaFoldDB" id="A0A448HHD7"/>
<organism evidence="3 4">
    <name type="scientific">Actinomyces howellii</name>
    <dbReference type="NCBI Taxonomy" id="52771"/>
    <lineage>
        <taxon>Bacteria</taxon>
        <taxon>Bacillati</taxon>
        <taxon>Actinomycetota</taxon>
        <taxon>Actinomycetes</taxon>
        <taxon>Actinomycetales</taxon>
        <taxon>Actinomycetaceae</taxon>
        <taxon>Actinomyces</taxon>
    </lineage>
</organism>
<dbReference type="EMBL" id="LR134350">
    <property type="protein sequence ID" value="VEG28264.1"/>
    <property type="molecule type" value="Genomic_DNA"/>
</dbReference>
<dbReference type="PANTHER" id="PTHR34980">
    <property type="entry name" value="INNER MEMBRANE PROTEIN-RELATED-RELATED"/>
    <property type="match status" value="1"/>
</dbReference>
<dbReference type="OrthoDB" id="9812349at2"/>
<accession>A0A448HHD7</accession>
<gene>
    <name evidence="3" type="ORF">NCTC11636_01447</name>
</gene>
<sequence>MTSPTPDPYSQQPGGYPQAGADQQPSYPQQPGYSQPAYGGQQGYAQPGYGQQGYGQPGIGLDSIPPELAPADVGFGEAFKRFWKRYAQFKGAASRSEFWWAYLALMLVSLIPLVLVMIGAASAAGSQEYDPVTGEYTVSDSGAGALVIFSTIGWLLSAVLSLATIVPGIALYVRRMHDSGKPGLFVLLGLIPGVGGLILLVLAAMPTNRAAWQREWFV</sequence>
<dbReference type="KEGG" id="ahw:NCTC11636_01447"/>
<dbReference type="PANTHER" id="PTHR34980:SF2">
    <property type="entry name" value="INNER MEMBRANE PROTEIN YHAH-RELATED"/>
    <property type="match status" value="1"/>
</dbReference>
<feature type="transmembrane region" description="Helical" evidence="2">
    <location>
        <begin position="143"/>
        <end position="172"/>
    </location>
</feature>
<dbReference type="GO" id="GO:0005886">
    <property type="term" value="C:plasma membrane"/>
    <property type="evidence" value="ECO:0007669"/>
    <property type="project" value="TreeGrafter"/>
</dbReference>
<dbReference type="InterPro" id="IPR008523">
    <property type="entry name" value="DUF805"/>
</dbReference>
<dbReference type="Pfam" id="PF05656">
    <property type="entry name" value="DUF805"/>
    <property type="match status" value="1"/>
</dbReference>
<feature type="region of interest" description="Disordered" evidence="1">
    <location>
        <begin position="1"/>
        <end position="49"/>
    </location>
</feature>
<evidence type="ECO:0000256" key="1">
    <source>
        <dbReference type="SAM" id="MobiDB-lite"/>
    </source>
</evidence>
<evidence type="ECO:0000313" key="4">
    <source>
        <dbReference type="Proteomes" id="UP000266895"/>
    </source>
</evidence>
<feature type="compositionally biased region" description="Polar residues" evidence="1">
    <location>
        <begin position="1"/>
        <end position="13"/>
    </location>
</feature>
<protein>
    <submittedName>
        <fullName evidence="3">Predicted membrane protein</fullName>
    </submittedName>
</protein>
<dbReference type="Proteomes" id="UP000266895">
    <property type="component" value="Chromosome"/>
</dbReference>
<keyword evidence="2" id="KW-0472">Membrane</keyword>
<evidence type="ECO:0000313" key="3">
    <source>
        <dbReference type="EMBL" id="VEG28264.1"/>
    </source>
</evidence>
<feature type="transmembrane region" description="Helical" evidence="2">
    <location>
        <begin position="99"/>
        <end position="123"/>
    </location>
</feature>
<keyword evidence="4" id="KW-1185">Reference proteome</keyword>
<proteinExistence type="predicted"/>